<accession>A0A644ZQQ6</accession>
<dbReference type="AlphaFoldDB" id="A0A644ZQQ6"/>
<proteinExistence type="predicted"/>
<name>A0A644ZQQ6_9ZZZZ</name>
<reference evidence="1" key="1">
    <citation type="submission" date="2019-08" db="EMBL/GenBank/DDBJ databases">
        <authorList>
            <person name="Kucharzyk K."/>
            <person name="Murdoch R.W."/>
            <person name="Higgins S."/>
            <person name="Loffler F."/>
        </authorList>
    </citation>
    <scope>NUCLEOTIDE SEQUENCE</scope>
</reference>
<dbReference type="EMBL" id="VSSQ01010020">
    <property type="protein sequence ID" value="MPM43225.1"/>
    <property type="molecule type" value="Genomic_DNA"/>
</dbReference>
<comment type="caution">
    <text evidence="1">The sequence shown here is derived from an EMBL/GenBank/DDBJ whole genome shotgun (WGS) entry which is preliminary data.</text>
</comment>
<protein>
    <submittedName>
        <fullName evidence="1">Uncharacterized protein</fullName>
    </submittedName>
</protein>
<organism evidence="1">
    <name type="scientific">bioreactor metagenome</name>
    <dbReference type="NCBI Taxonomy" id="1076179"/>
    <lineage>
        <taxon>unclassified sequences</taxon>
        <taxon>metagenomes</taxon>
        <taxon>ecological metagenomes</taxon>
    </lineage>
</organism>
<sequence length="39" mass="4438">MLLMGFVIRREMKYAGIAMPVEAISELRISARTKLISEL</sequence>
<gene>
    <name evidence="1" type="ORF">SDC9_89898</name>
</gene>
<evidence type="ECO:0000313" key="1">
    <source>
        <dbReference type="EMBL" id="MPM43225.1"/>
    </source>
</evidence>